<sequence length="108" mass="12780">MIMTYPENELIFIQNYGKLEDDKLHFSLSCGKVSRVEQNCRSKYLQSLIKHENVNKVANLLGSFYTTHIYCFLKFFKNSKFPKSQTQLPQMLSYLFESLRTLHATCWL</sequence>
<comment type="caution">
    <text evidence="1">The sequence shown here is derived from an EMBL/GenBank/DDBJ whole genome shotgun (WGS) entry which is preliminary data.</text>
</comment>
<proteinExistence type="predicted"/>
<protein>
    <submittedName>
        <fullName evidence="1">Uncharacterized protein</fullName>
    </submittedName>
</protein>
<dbReference type="EMBL" id="CAMPGE010000046">
    <property type="protein sequence ID" value="CAI2358764.1"/>
    <property type="molecule type" value="Genomic_DNA"/>
</dbReference>
<accession>A0AAD1U275</accession>
<gene>
    <name evidence="1" type="ORF">ECRASSUSDP1_LOCUS47</name>
</gene>
<reference evidence="1" key="1">
    <citation type="submission" date="2023-07" db="EMBL/GenBank/DDBJ databases">
        <authorList>
            <consortium name="AG Swart"/>
            <person name="Singh M."/>
            <person name="Singh A."/>
            <person name="Seah K."/>
            <person name="Emmerich C."/>
        </authorList>
    </citation>
    <scope>NUCLEOTIDE SEQUENCE</scope>
    <source>
        <strain evidence="1">DP1</strain>
    </source>
</reference>
<dbReference type="Proteomes" id="UP001295684">
    <property type="component" value="Unassembled WGS sequence"/>
</dbReference>
<keyword evidence="2" id="KW-1185">Reference proteome</keyword>
<evidence type="ECO:0000313" key="1">
    <source>
        <dbReference type="EMBL" id="CAI2358764.1"/>
    </source>
</evidence>
<dbReference type="AlphaFoldDB" id="A0AAD1U275"/>
<name>A0AAD1U275_EUPCR</name>
<evidence type="ECO:0000313" key="2">
    <source>
        <dbReference type="Proteomes" id="UP001295684"/>
    </source>
</evidence>
<organism evidence="1 2">
    <name type="scientific">Euplotes crassus</name>
    <dbReference type="NCBI Taxonomy" id="5936"/>
    <lineage>
        <taxon>Eukaryota</taxon>
        <taxon>Sar</taxon>
        <taxon>Alveolata</taxon>
        <taxon>Ciliophora</taxon>
        <taxon>Intramacronucleata</taxon>
        <taxon>Spirotrichea</taxon>
        <taxon>Hypotrichia</taxon>
        <taxon>Euplotida</taxon>
        <taxon>Euplotidae</taxon>
        <taxon>Moneuplotes</taxon>
    </lineage>
</organism>